<organism evidence="6 7">
    <name type="scientific">Aquimarina addita</name>
    <dbReference type="NCBI Taxonomy" id="870485"/>
    <lineage>
        <taxon>Bacteria</taxon>
        <taxon>Pseudomonadati</taxon>
        <taxon>Bacteroidota</taxon>
        <taxon>Flavobacteriia</taxon>
        <taxon>Flavobacteriales</taxon>
        <taxon>Flavobacteriaceae</taxon>
        <taxon>Aquimarina</taxon>
    </lineage>
</organism>
<evidence type="ECO:0000256" key="2">
    <source>
        <dbReference type="ARBA" id="ARBA00023125"/>
    </source>
</evidence>
<feature type="domain" description="HTH araC/xylS-type" evidence="5">
    <location>
        <begin position="244"/>
        <end position="342"/>
    </location>
</feature>
<feature type="coiled-coil region" evidence="4">
    <location>
        <begin position="240"/>
        <end position="267"/>
    </location>
</feature>
<sequence length="353" mass="41402">MVISSVMSEEINIHDYNIKDVVKDMAKSLNVDFDETATECCFRLPEKVGSGYVRAFEFDFGLGVVETDYLLKEELRIALEKGVIHPLKIMFNRQSGFYHKFEDDKEFTEIKRLENSIASSTSKNNHVFRIPADIPICIFSIEINRKLFEEKIESFLNEMDEDLVTLFRDVNGINQFYYKSYYSLEISKFMEEFTQCELTGFMKHVYLEGKVYEILTHQLQQYLDDLKEPQKRTILRKATMESMEEAVAIIEEELDSIENVVDLAKRVGLNQNTLQQGFKQLYKTSVNEYIRNFRIEKAKELLETSTLNITEITYKVGINSRSYFSKLFKKRFGISPKQYLDQSRNKKEDNKSA</sequence>
<evidence type="ECO:0000313" key="6">
    <source>
        <dbReference type="EMBL" id="GAA4106953.1"/>
    </source>
</evidence>
<dbReference type="SMART" id="SM00342">
    <property type="entry name" value="HTH_ARAC"/>
    <property type="match status" value="1"/>
</dbReference>
<keyword evidence="1" id="KW-0805">Transcription regulation</keyword>
<name>A0ABP7X995_9FLAO</name>
<keyword evidence="7" id="KW-1185">Reference proteome</keyword>
<dbReference type="PROSITE" id="PS00041">
    <property type="entry name" value="HTH_ARAC_FAMILY_1"/>
    <property type="match status" value="1"/>
</dbReference>
<dbReference type="PANTHER" id="PTHR47893:SF1">
    <property type="entry name" value="REGULATORY PROTEIN PCHR"/>
    <property type="match status" value="1"/>
</dbReference>
<dbReference type="InterPro" id="IPR018062">
    <property type="entry name" value="HTH_AraC-typ_CS"/>
</dbReference>
<dbReference type="PANTHER" id="PTHR47893">
    <property type="entry name" value="REGULATORY PROTEIN PCHR"/>
    <property type="match status" value="1"/>
</dbReference>
<dbReference type="EMBL" id="BAABCW010000001">
    <property type="protein sequence ID" value="GAA4106953.1"/>
    <property type="molecule type" value="Genomic_DNA"/>
</dbReference>
<dbReference type="SUPFAM" id="SSF46689">
    <property type="entry name" value="Homeodomain-like"/>
    <property type="match status" value="1"/>
</dbReference>
<dbReference type="InterPro" id="IPR009057">
    <property type="entry name" value="Homeodomain-like_sf"/>
</dbReference>
<keyword evidence="3" id="KW-0804">Transcription</keyword>
<accession>A0ABP7X995</accession>
<evidence type="ECO:0000256" key="1">
    <source>
        <dbReference type="ARBA" id="ARBA00023015"/>
    </source>
</evidence>
<evidence type="ECO:0000256" key="3">
    <source>
        <dbReference type="ARBA" id="ARBA00023163"/>
    </source>
</evidence>
<dbReference type="Proteomes" id="UP001500459">
    <property type="component" value="Unassembled WGS sequence"/>
</dbReference>
<evidence type="ECO:0000313" key="7">
    <source>
        <dbReference type="Proteomes" id="UP001500459"/>
    </source>
</evidence>
<dbReference type="InterPro" id="IPR020449">
    <property type="entry name" value="Tscrpt_reg_AraC-type_HTH"/>
</dbReference>
<dbReference type="InterPro" id="IPR018060">
    <property type="entry name" value="HTH_AraC"/>
</dbReference>
<proteinExistence type="predicted"/>
<dbReference type="PROSITE" id="PS01124">
    <property type="entry name" value="HTH_ARAC_FAMILY_2"/>
    <property type="match status" value="1"/>
</dbReference>
<dbReference type="InterPro" id="IPR053142">
    <property type="entry name" value="PchR_regulatory_protein"/>
</dbReference>
<dbReference type="Gene3D" id="1.10.10.60">
    <property type="entry name" value="Homeodomain-like"/>
    <property type="match status" value="2"/>
</dbReference>
<evidence type="ECO:0000256" key="4">
    <source>
        <dbReference type="SAM" id="Coils"/>
    </source>
</evidence>
<reference evidence="7" key="1">
    <citation type="journal article" date="2019" name="Int. J. Syst. Evol. Microbiol.">
        <title>The Global Catalogue of Microorganisms (GCM) 10K type strain sequencing project: providing services to taxonomists for standard genome sequencing and annotation.</title>
        <authorList>
            <consortium name="The Broad Institute Genomics Platform"/>
            <consortium name="The Broad Institute Genome Sequencing Center for Infectious Disease"/>
            <person name="Wu L."/>
            <person name="Ma J."/>
        </authorList>
    </citation>
    <scope>NUCLEOTIDE SEQUENCE [LARGE SCALE GENOMIC DNA]</scope>
    <source>
        <strain evidence="7">JCM 17106</strain>
    </source>
</reference>
<dbReference type="Pfam" id="PF12833">
    <property type="entry name" value="HTH_18"/>
    <property type="match status" value="1"/>
</dbReference>
<keyword evidence="2" id="KW-0238">DNA-binding</keyword>
<evidence type="ECO:0000259" key="5">
    <source>
        <dbReference type="PROSITE" id="PS01124"/>
    </source>
</evidence>
<protein>
    <recommendedName>
        <fullName evidence="5">HTH araC/xylS-type domain-containing protein</fullName>
    </recommendedName>
</protein>
<comment type="caution">
    <text evidence="6">The sequence shown here is derived from an EMBL/GenBank/DDBJ whole genome shotgun (WGS) entry which is preliminary data.</text>
</comment>
<keyword evidence="4" id="KW-0175">Coiled coil</keyword>
<dbReference type="PRINTS" id="PR00032">
    <property type="entry name" value="HTHARAC"/>
</dbReference>
<gene>
    <name evidence="6" type="ORF">GCM10022393_01740</name>
</gene>